<dbReference type="EMBL" id="CP018145">
    <property type="protein sequence ID" value="ASJ54409.1"/>
    <property type="molecule type" value="Genomic_DNA"/>
</dbReference>
<gene>
    <name evidence="4" type="ORF">BP422_13090</name>
</gene>
<evidence type="ECO:0000259" key="3">
    <source>
        <dbReference type="Pfam" id="PF17482"/>
    </source>
</evidence>
<evidence type="ECO:0000313" key="4">
    <source>
        <dbReference type="EMBL" id="ASJ54409.1"/>
    </source>
</evidence>
<dbReference type="Gene3D" id="3.40.50.11790">
    <property type="match status" value="1"/>
</dbReference>
<sequence>MGLPKIDIQFRTLAASAVQRSQRGIVALVLKDETGTFDTRVYKGIEEIDEKEWSKQCLDYIKLAFKGIPSQIIVERVSTDSQIPLANPYSQALVRLKDKYWNWLSIPQLKDTEASDIATFIASQRMNRKKTFKAVLPNTAADNEGIVNFTTDGIEANSMIYSTAEWCARLAGVFAGLPFTRSATYFVFPEVQAIHKSSENPDADIEAGKLILINDGKKVKIGRAVNSFVSFTPTKSQSFNKIAVVEVLDQIRDDIRAVFEDHYVGKVKNSYINKLLFSTAINAYLETLEKDDALDPEAVNKVGIDIEQTRLYLKSIGQEVDDLPPEEIKRMNTDSHVFIGGSVKPLDAMEDLRFLITL</sequence>
<dbReference type="KEGG" id="bfm:BP422_13090"/>
<proteinExistence type="inferred from homology"/>
<evidence type="ECO:0000313" key="5">
    <source>
        <dbReference type="Proteomes" id="UP000197781"/>
    </source>
</evidence>
<feature type="domain" description="Tail sheath protein subtilisin-like" evidence="2">
    <location>
        <begin position="89"/>
        <end position="227"/>
    </location>
</feature>
<evidence type="ECO:0000259" key="2">
    <source>
        <dbReference type="Pfam" id="PF04984"/>
    </source>
</evidence>
<dbReference type="Gene3D" id="3.30.1370.220">
    <property type="match status" value="1"/>
</dbReference>
<protein>
    <submittedName>
        <fullName evidence="4">Phage tail sheath protein</fullName>
    </submittedName>
</protein>
<organism evidence="4 5">
    <name type="scientific">Brevibacillus formosus</name>
    <dbReference type="NCBI Taxonomy" id="54913"/>
    <lineage>
        <taxon>Bacteria</taxon>
        <taxon>Bacillati</taxon>
        <taxon>Bacillota</taxon>
        <taxon>Bacilli</taxon>
        <taxon>Bacillales</taxon>
        <taxon>Paenibacillaceae</taxon>
        <taxon>Brevibacillus</taxon>
    </lineage>
</organism>
<dbReference type="AlphaFoldDB" id="A0A220MHX0"/>
<dbReference type="InterPro" id="IPR035089">
    <property type="entry name" value="Phage_sheath_subtilisin"/>
</dbReference>
<name>A0A220MHX0_9BACL</name>
<accession>A0A220MHX0</accession>
<comment type="similarity">
    <text evidence="1">Belongs to the myoviridae tail sheath protein family.</text>
</comment>
<dbReference type="InterPro" id="IPR020287">
    <property type="entry name" value="Tail_sheath_C"/>
</dbReference>
<dbReference type="Pfam" id="PF04984">
    <property type="entry name" value="Phage_sheath_1"/>
    <property type="match status" value="1"/>
</dbReference>
<evidence type="ECO:0000256" key="1">
    <source>
        <dbReference type="ARBA" id="ARBA00008005"/>
    </source>
</evidence>
<dbReference type="RefSeq" id="WP_088908157.1">
    <property type="nucleotide sequence ID" value="NZ_CP018145.1"/>
</dbReference>
<dbReference type="Proteomes" id="UP000197781">
    <property type="component" value="Chromosome"/>
</dbReference>
<dbReference type="Pfam" id="PF17482">
    <property type="entry name" value="Phage_sheath_1C"/>
    <property type="match status" value="1"/>
</dbReference>
<reference evidence="4 5" key="1">
    <citation type="submission" date="2016-11" db="EMBL/GenBank/DDBJ databases">
        <authorList>
            <person name="Jaros S."/>
            <person name="Januszkiewicz K."/>
            <person name="Wedrychowicz H."/>
        </authorList>
    </citation>
    <scope>NUCLEOTIDE SEQUENCE [LARGE SCALE GENOMIC DNA]</scope>
    <source>
        <strain evidence="4 5">NF2</strain>
    </source>
</reference>
<feature type="domain" description="Tail sheath protein C-terminal" evidence="3">
    <location>
        <begin position="234"/>
        <end position="356"/>
    </location>
</feature>